<evidence type="ECO:0000313" key="2">
    <source>
        <dbReference type="EMBL" id="UUY04114.1"/>
    </source>
</evidence>
<evidence type="ECO:0000313" key="3">
    <source>
        <dbReference type="Proteomes" id="UP001058860"/>
    </source>
</evidence>
<organism evidence="2 3">
    <name type="scientific">Svornostia abyssi</name>
    <dbReference type="NCBI Taxonomy" id="2898438"/>
    <lineage>
        <taxon>Bacteria</taxon>
        <taxon>Bacillati</taxon>
        <taxon>Actinomycetota</taxon>
        <taxon>Thermoleophilia</taxon>
        <taxon>Solirubrobacterales</taxon>
        <taxon>Baekduiaceae</taxon>
        <taxon>Svornostia</taxon>
    </lineage>
</organism>
<sequence length="559" mass="58026">MRRSLRVMLSVVAALPVLGTLGATDADAGVYRVYSCKTPAGNIAPTDGWTGTAIAPQTSPSNTCASGGSLTIALNAAIYNPATASMMSWRFSAPSGGTISAYRVWRNAQLTGANEPNATPVAFVARPLNAFSGAYVAEACRAAPEGCAGLGGAPGVHPGNLIAESLDAVPDATQWFISVDCGGVGGYVCVPRPAGHPMASASVYAAEFTLRDPQPPAVTQVAGRVTTATTHSGVEQLTFSASDPVSGVYRSILEVDGKVVRAAVISANDGRCADAGVDPATPYEFMYREPCPKSVQHDFALDTRTLTDGTHNVRVSVEDASGNRTGVWSEPEFVVQNAPAAGGVAGATGAGGAEGANGAAGANPTAPCTGATTGLAARYRRNGARTLRVRHRQAFNITGRGPANTDVDVFHARGGKFTALGSFRTSAAGTFTERVVARQGNGTLFLCGPGLVAKLTLKVRAVVKLTVRISRGGLVRYSGRVRTGHIPKGGKIVAIQGKAGPSWQTFALRRTSRTGRFKGRYRLRVVRPGAKLKFRVRVPSEAGYPFVGVVGKSITKRVR</sequence>
<proteinExistence type="predicted"/>
<accession>A0ABY5PHM9</accession>
<feature type="chain" id="PRO_5046250479" evidence="1">
    <location>
        <begin position="29"/>
        <end position="559"/>
    </location>
</feature>
<protein>
    <submittedName>
        <fullName evidence="2">Uncharacterized protein</fullName>
    </submittedName>
</protein>
<dbReference type="RefSeq" id="WP_353864607.1">
    <property type="nucleotide sequence ID" value="NZ_CP088295.1"/>
</dbReference>
<keyword evidence="3" id="KW-1185">Reference proteome</keyword>
<name>A0ABY5PHM9_9ACTN</name>
<gene>
    <name evidence="2" type="ORF">LRS13_00880</name>
</gene>
<dbReference type="EMBL" id="CP088295">
    <property type="protein sequence ID" value="UUY04114.1"/>
    <property type="molecule type" value="Genomic_DNA"/>
</dbReference>
<reference evidence="3" key="1">
    <citation type="submission" date="2021-11" db="EMBL/GenBank/DDBJ databases">
        <title>Cultivation dependent microbiological survey of springs from the worlds oldest radium mine currently devoted to the extraction of radon-saturated water.</title>
        <authorList>
            <person name="Kapinusova G."/>
            <person name="Smrhova T."/>
            <person name="Strejcek M."/>
            <person name="Suman J."/>
            <person name="Jani K."/>
            <person name="Pajer P."/>
            <person name="Uhlik O."/>
        </authorList>
    </citation>
    <scope>NUCLEOTIDE SEQUENCE [LARGE SCALE GENOMIC DNA]</scope>
    <source>
        <strain evidence="3">J379</strain>
    </source>
</reference>
<dbReference type="Proteomes" id="UP001058860">
    <property type="component" value="Chromosome"/>
</dbReference>
<keyword evidence="1" id="KW-0732">Signal</keyword>
<feature type="signal peptide" evidence="1">
    <location>
        <begin position="1"/>
        <end position="28"/>
    </location>
</feature>
<evidence type="ECO:0000256" key="1">
    <source>
        <dbReference type="SAM" id="SignalP"/>
    </source>
</evidence>